<proteinExistence type="predicted"/>
<dbReference type="AlphaFoldDB" id="A0A6S6Z3G3"/>
<dbReference type="RefSeq" id="WP_175121505.1">
    <property type="nucleotide sequence ID" value="NZ_CADIJM010000001.1"/>
</dbReference>
<dbReference type="GO" id="GO:0017168">
    <property type="term" value="F:5-oxoprolinase (ATP-hydrolyzing) activity"/>
    <property type="evidence" value="ECO:0007669"/>
    <property type="project" value="UniProtKB-EC"/>
</dbReference>
<reference evidence="5 6" key="1">
    <citation type="submission" date="2020-04" db="EMBL/GenBank/DDBJ databases">
        <authorList>
            <person name="De Canck E."/>
        </authorList>
    </citation>
    <scope>NUCLEOTIDE SEQUENCE [LARGE SCALE GENOMIC DNA]</scope>
    <source>
        <strain evidence="5 6">LMG 26690</strain>
    </source>
</reference>
<protein>
    <submittedName>
        <fullName evidence="5">5-oxoprolinase subunit C</fullName>
        <ecNumber evidence="5">3.5.2.9</ecNumber>
    </submittedName>
</protein>
<feature type="domain" description="Carboxyltransferase" evidence="4">
    <location>
        <begin position="26"/>
        <end position="311"/>
    </location>
</feature>
<keyword evidence="3" id="KW-0067">ATP-binding</keyword>
<dbReference type="NCBIfam" id="TIGR00724">
    <property type="entry name" value="urea_amlyse_rel"/>
    <property type="match status" value="1"/>
</dbReference>
<dbReference type="EC" id="3.5.2.9" evidence="5"/>
<dbReference type="PANTHER" id="PTHR43309">
    <property type="entry name" value="5-OXOPROLINASE SUBUNIT C"/>
    <property type="match status" value="1"/>
</dbReference>
<organism evidence="5 6">
    <name type="scientific">Achromobacter animicus</name>
    <dbReference type="NCBI Taxonomy" id="1389935"/>
    <lineage>
        <taxon>Bacteria</taxon>
        <taxon>Pseudomonadati</taxon>
        <taxon>Pseudomonadota</taxon>
        <taxon>Betaproteobacteria</taxon>
        <taxon>Burkholderiales</taxon>
        <taxon>Alcaligenaceae</taxon>
        <taxon>Achromobacter</taxon>
    </lineage>
</organism>
<sequence length="333" mass="35310">MNARLRVEAPGMLTTVQDLGRVGYEHMGVPPSGAMDPGALRMANALVGNAPNSAALEFTVLGGRLKVLDADCAIAFAGTAALHLAATGALPARALAPWQSHRLPAGATLTIGRLERGVRGYLAVSGGIAVTPVLGSASTLTRARLGGLNGRALARGDVLDTGESRRRSPRRWLATGDAGWFYRDAPVGIVLGPQQDHFAPGEIERFLGATYCLAPQSDRMGLRLEGPAIAHAKGADIITDPIAAGSIQIPGAGQPLIAMNDRQTTGGYPKIATVISADLPRLAQMRPGQRVRFEPLEPAQAVQRWRDYSDWIRDREAALRADPNFPIFPLLFP</sequence>
<evidence type="ECO:0000259" key="4">
    <source>
        <dbReference type="SMART" id="SM00797"/>
    </source>
</evidence>
<evidence type="ECO:0000256" key="3">
    <source>
        <dbReference type="ARBA" id="ARBA00022840"/>
    </source>
</evidence>
<dbReference type="InterPro" id="IPR029000">
    <property type="entry name" value="Cyclophilin-like_dom_sf"/>
</dbReference>
<dbReference type="Proteomes" id="UP000494214">
    <property type="component" value="Unassembled WGS sequence"/>
</dbReference>
<dbReference type="GO" id="GO:0005524">
    <property type="term" value="F:ATP binding"/>
    <property type="evidence" value="ECO:0007669"/>
    <property type="project" value="UniProtKB-KW"/>
</dbReference>
<evidence type="ECO:0000313" key="5">
    <source>
        <dbReference type="EMBL" id="CAB3658600.1"/>
    </source>
</evidence>
<dbReference type="InterPro" id="IPR052708">
    <property type="entry name" value="PxpC"/>
</dbReference>
<dbReference type="InterPro" id="IPR003778">
    <property type="entry name" value="CT_A_B"/>
</dbReference>
<evidence type="ECO:0000256" key="2">
    <source>
        <dbReference type="ARBA" id="ARBA00022801"/>
    </source>
</evidence>
<name>A0A6S6Z3G3_9BURK</name>
<dbReference type="EMBL" id="CADIJM010000001">
    <property type="protein sequence ID" value="CAB3658600.1"/>
    <property type="molecule type" value="Genomic_DNA"/>
</dbReference>
<accession>A0A6S6Z3G3</accession>
<evidence type="ECO:0000256" key="1">
    <source>
        <dbReference type="ARBA" id="ARBA00022741"/>
    </source>
</evidence>
<keyword evidence="2 5" id="KW-0378">Hydrolase</keyword>
<dbReference type="SMART" id="SM00797">
    <property type="entry name" value="AHS2"/>
    <property type="match status" value="1"/>
</dbReference>
<keyword evidence="6" id="KW-1185">Reference proteome</keyword>
<gene>
    <name evidence="5" type="primary">pxpC_1</name>
    <name evidence="5" type="ORF">LMG26690_00444</name>
</gene>
<evidence type="ECO:0000313" key="6">
    <source>
        <dbReference type="Proteomes" id="UP000494214"/>
    </source>
</evidence>
<dbReference type="PANTHER" id="PTHR43309:SF5">
    <property type="entry name" value="5-OXOPROLINASE SUBUNIT C"/>
    <property type="match status" value="1"/>
</dbReference>
<dbReference type="Gene3D" id="2.40.100.10">
    <property type="entry name" value="Cyclophilin-like"/>
    <property type="match status" value="1"/>
</dbReference>
<keyword evidence="1" id="KW-0547">Nucleotide-binding</keyword>
<dbReference type="SUPFAM" id="SSF50891">
    <property type="entry name" value="Cyclophilin-like"/>
    <property type="match status" value="1"/>
</dbReference>
<dbReference type="Pfam" id="PF02626">
    <property type="entry name" value="CT_A_B"/>
    <property type="match status" value="1"/>
</dbReference>